<dbReference type="AlphaFoldDB" id="A0A0E0ELX3"/>
<reference evidence="1" key="1">
    <citation type="submission" date="2015-04" db="UniProtKB">
        <authorList>
            <consortium name="EnsemblPlants"/>
        </authorList>
    </citation>
    <scope>IDENTIFICATION</scope>
</reference>
<protein>
    <submittedName>
        <fullName evidence="1">Uncharacterized protein</fullName>
    </submittedName>
</protein>
<reference evidence="1" key="2">
    <citation type="submission" date="2018-05" db="EMBL/GenBank/DDBJ databases">
        <title>OmerRS3 (Oryza meridionalis Reference Sequence Version 3).</title>
        <authorList>
            <person name="Zhang J."/>
            <person name="Kudrna D."/>
            <person name="Lee S."/>
            <person name="Talag J."/>
            <person name="Welchert J."/>
            <person name="Wing R.A."/>
        </authorList>
    </citation>
    <scope>NUCLEOTIDE SEQUENCE [LARGE SCALE GENOMIC DNA]</scope>
    <source>
        <strain evidence="1">cv. OR44</strain>
    </source>
</reference>
<evidence type="ECO:0000313" key="1">
    <source>
        <dbReference type="EnsemblPlants" id="OMERI08G13110.3"/>
    </source>
</evidence>
<dbReference type="Proteomes" id="UP000008021">
    <property type="component" value="Chromosome 8"/>
</dbReference>
<name>A0A0E0ELX3_9ORYZ</name>
<dbReference type="EnsemblPlants" id="OMERI08G13110.3">
    <property type="protein sequence ID" value="OMERI08G13110.3"/>
    <property type="gene ID" value="OMERI08G13110"/>
</dbReference>
<sequence>MEVAMDNGQKAIASCTNAATVPRARTLARAGAAVRRPEQRPDDDMIWVAAWTATGGHVVSHR</sequence>
<dbReference type="HOGENOM" id="CLU_2907978_0_0_1"/>
<keyword evidence="2" id="KW-1185">Reference proteome</keyword>
<dbReference type="Gramene" id="OMERI08G13110.3">
    <property type="protein sequence ID" value="OMERI08G13110.3"/>
    <property type="gene ID" value="OMERI08G13110"/>
</dbReference>
<accession>A0A0E0ELX3</accession>
<evidence type="ECO:0000313" key="2">
    <source>
        <dbReference type="Proteomes" id="UP000008021"/>
    </source>
</evidence>
<organism evidence="1">
    <name type="scientific">Oryza meridionalis</name>
    <dbReference type="NCBI Taxonomy" id="40149"/>
    <lineage>
        <taxon>Eukaryota</taxon>
        <taxon>Viridiplantae</taxon>
        <taxon>Streptophyta</taxon>
        <taxon>Embryophyta</taxon>
        <taxon>Tracheophyta</taxon>
        <taxon>Spermatophyta</taxon>
        <taxon>Magnoliopsida</taxon>
        <taxon>Liliopsida</taxon>
        <taxon>Poales</taxon>
        <taxon>Poaceae</taxon>
        <taxon>BOP clade</taxon>
        <taxon>Oryzoideae</taxon>
        <taxon>Oryzeae</taxon>
        <taxon>Oryzinae</taxon>
        <taxon>Oryza</taxon>
    </lineage>
</organism>
<proteinExistence type="predicted"/>